<dbReference type="eggNOG" id="ENOG502SMHE">
    <property type="taxonomic scope" value="Eukaryota"/>
</dbReference>
<dbReference type="RefSeq" id="XP_010699844.1">
    <property type="nucleotide sequence ID" value="XM_010701542.1"/>
</dbReference>
<dbReference type="VEuPathDB" id="TriTrypDB:LPAL13_260007100"/>
<dbReference type="VEuPathDB" id="TriTrypDB:LPMP_260230"/>
<dbReference type="OrthoDB" id="263517at2759"/>
<evidence type="ECO:0000313" key="1">
    <source>
        <dbReference type="EMBL" id="AIN99137.1"/>
    </source>
</evidence>
<dbReference type="GeneID" id="22575926"/>
<keyword evidence="2" id="KW-1185">Reference proteome</keyword>
<dbReference type="Proteomes" id="UP000063063">
    <property type="component" value="Chromosome 26"/>
</dbReference>
<dbReference type="AlphaFoldDB" id="A0A088RSS1"/>
<reference evidence="1 2" key="1">
    <citation type="journal article" date="2015" name="Sci. Rep.">
        <title>The genome of Leishmania panamensis: insights into genomics of the L. (Viannia) subgenus.</title>
        <authorList>
            <person name="Llanes A."/>
            <person name="Restrepo C.M."/>
            <person name="Vecchio G.D."/>
            <person name="Anguizola F.J."/>
            <person name="Lleonart R."/>
        </authorList>
    </citation>
    <scope>NUCLEOTIDE SEQUENCE [LARGE SCALE GENOMIC DNA]</scope>
    <source>
        <strain evidence="1 2">MHOM/PA/94/PSC-1</strain>
    </source>
</reference>
<gene>
    <name evidence="1" type="ORF">LPMP_260230</name>
</gene>
<evidence type="ECO:0000313" key="2">
    <source>
        <dbReference type="Proteomes" id="UP000063063"/>
    </source>
</evidence>
<organism evidence="1 2">
    <name type="scientific">Leishmania panamensis</name>
    <dbReference type="NCBI Taxonomy" id="5679"/>
    <lineage>
        <taxon>Eukaryota</taxon>
        <taxon>Discoba</taxon>
        <taxon>Euglenozoa</taxon>
        <taxon>Kinetoplastea</taxon>
        <taxon>Metakinetoplastina</taxon>
        <taxon>Trypanosomatida</taxon>
        <taxon>Trypanosomatidae</taxon>
        <taxon>Leishmaniinae</taxon>
        <taxon>Leishmania</taxon>
        <taxon>Leishmania guyanensis species complex</taxon>
    </lineage>
</organism>
<protein>
    <submittedName>
        <fullName evidence="1">Uncharacterized protein</fullName>
    </submittedName>
</protein>
<dbReference type="KEGG" id="lpan:LPMP_260230"/>
<accession>A0A088RSS1</accession>
<dbReference type="EMBL" id="CP009395">
    <property type="protein sequence ID" value="AIN99137.1"/>
    <property type="molecule type" value="Genomic_DNA"/>
</dbReference>
<name>A0A088RSS1_LEIPA</name>
<sequence>MKSKGAERLPLTEASFRALEEAYERQWRQTRLVCETQPSCADVHVVAAASSAAEHMRRLWADTVRLHRRFVEVKVDYKRRFAQEERAALHLLGFRSPSPPPAPNAALPQAAPLVSSSLCAPLEANTGRQAGEFDALRTECARLQREVAQLLSLLAWYQLNETRALPLPNGAVLPSALRTTSSSASDAYAELAEVQRRHKGLLSPTAAEYRCTSSNGIQRAEDVAIAQLLLECAFPPQVSVVRLGSDDLFMVDRPVWIGFASPQSSTLMVRDPDGLEQDCLLESYLTAVYAPLLRAVQWQKPSTGALLAGVRMAPTRSAALSFPAVPVTLASPRDAPRRGLSPSTRCSVLSQLTYEELVELKHTALRRLDRSCEAAAPL</sequence>
<proteinExistence type="predicted"/>